<sequence>MTPLLFALIVVMALAMAYMNGFHDASNAVSTTITTRSLKESTALGMAAVLNLLGAMLGMAVIAVTTSWAVTMLGLGPVVSQLTDRPDALGLALLSLMLATFLWDLSTWWVGMPASTWHAFFGATLGVSLVVGSTAAWERLGLLLAISVVGPILSASFAFVLMVLIRRLTRTERVRPGHLRFAQTLSAGAVATGHGLNDSLLPLAVVVIAVGASGLPFSGEASLALMLPIAIAVAAGTLMGGHRIIRTIGRRLTDLTATQGLAAETSAAVTMSLALFGLETPVSTSQALASSVVGAGVARGPRTVRWKVARDVLLTWLATPISSAVLGAAILGVLLEAVGA</sequence>
<feature type="transmembrane region" description="Helical" evidence="6">
    <location>
        <begin position="43"/>
        <end position="68"/>
    </location>
</feature>
<dbReference type="PANTHER" id="PTHR11101">
    <property type="entry name" value="PHOSPHATE TRANSPORTER"/>
    <property type="match status" value="1"/>
</dbReference>
<evidence type="ECO:0000313" key="8">
    <source>
        <dbReference type="Proteomes" id="UP000588158"/>
    </source>
</evidence>
<proteinExistence type="predicted"/>
<dbReference type="InterPro" id="IPR001204">
    <property type="entry name" value="Phos_transporter"/>
</dbReference>
<comment type="caution">
    <text evidence="7">The sequence shown here is derived from an EMBL/GenBank/DDBJ whole genome shotgun (WGS) entry which is preliminary data.</text>
</comment>
<keyword evidence="3 6" id="KW-0812">Transmembrane</keyword>
<keyword evidence="8" id="KW-1185">Reference proteome</keyword>
<organism evidence="7 8">
    <name type="scientific">Brachybacterium aquaticum</name>
    <dbReference type="NCBI Taxonomy" id="1432564"/>
    <lineage>
        <taxon>Bacteria</taxon>
        <taxon>Bacillati</taxon>
        <taxon>Actinomycetota</taxon>
        <taxon>Actinomycetes</taxon>
        <taxon>Micrococcales</taxon>
        <taxon>Dermabacteraceae</taxon>
        <taxon>Brachybacterium</taxon>
    </lineage>
</organism>
<feature type="transmembrane region" description="Helical" evidence="6">
    <location>
        <begin position="117"/>
        <end position="137"/>
    </location>
</feature>
<accession>A0A841AH19</accession>
<evidence type="ECO:0000256" key="5">
    <source>
        <dbReference type="ARBA" id="ARBA00023136"/>
    </source>
</evidence>
<name>A0A841AH19_9MICO</name>
<feature type="transmembrane region" description="Helical" evidence="6">
    <location>
        <begin position="223"/>
        <end position="241"/>
    </location>
</feature>
<dbReference type="Proteomes" id="UP000588158">
    <property type="component" value="Unassembled WGS sequence"/>
</dbReference>
<dbReference type="GO" id="GO:0005315">
    <property type="term" value="F:phosphate transmembrane transporter activity"/>
    <property type="evidence" value="ECO:0007669"/>
    <property type="project" value="InterPro"/>
</dbReference>
<dbReference type="GO" id="GO:0035435">
    <property type="term" value="P:phosphate ion transmembrane transport"/>
    <property type="evidence" value="ECO:0007669"/>
    <property type="project" value="TreeGrafter"/>
</dbReference>
<reference evidence="7 8" key="1">
    <citation type="submission" date="2020-08" db="EMBL/GenBank/DDBJ databases">
        <title>Sequencing the genomes of 1000 actinobacteria strains.</title>
        <authorList>
            <person name="Klenk H.-P."/>
        </authorList>
    </citation>
    <scope>NUCLEOTIDE SEQUENCE [LARGE SCALE GENOMIC DNA]</scope>
    <source>
        <strain evidence="7 8">DSM 28796</strain>
    </source>
</reference>
<keyword evidence="4 6" id="KW-1133">Transmembrane helix</keyword>
<gene>
    <name evidence="7" type="ORF">HNR70_002151</name>
</gene>
<keyword evidence="2" id="KW-0813">Transport</keyword>
<evidence type="ECO:0000256" key="3">
    <source>
        <dbReference type="ARBA" id="ARBA00022692"/>
    </source>
</evidence>
<feature type="transmembrane region" description="Helical" evidence="6">
    <location>
        <begin position="6"/>
        <end position="22"/>
    </location>
</feature>
<feature type="transmembrane region" description="Helical" evidence="6">
    <location>
        <begin position="312"/>
        <end position="335"/>
    </location>
</feature>
<evidence type="ECO:0000256" key="1">
    <source>
        <dbReference type="ARBA" id="ARBA00004141"/>
    </source>
</evidence>
<feature type="transmembrane region" description="Helical" evidence="6">
    <location>
        <begin position="88"/>
        <end position="105"/>
    </location>
</feature>
<dbReference type="Pfam" id="PF01384">
    <property type="entry name" value="PHO4"/>
    <property type="match status" value="1"/>
</dbReference>
<comment type="subcellular location">
    <subcellularLocation>
        <location evidence="1">Membrane</location>
        <topology evidence="1">Multi-pass membrane protein</topology>
    </subcellularLocation>
</comment>
<evidence type="ECO:0000313" key="7">
    <source>
        <dbReference type="EMBL" id="MBB5832338.1"/>
    </source>
</evidence>
<dbReference type="PANTHER" id="PTHR11101:SF80">
    <property type="entry name" value="PHOSPHATE TRANSPORTER"/>
    <property type="match status" value="1"/>
</dbReference>
<evidence type="ECO:0000256" key="2">
    <source>
        <dbReference type="ARBA" id="ARBA00022448"/>
    </source>
</evidence>
<dbReference type="EMBL" id="JACHLZ010000001">
    <property type="protein sequence ID" value="MBB5832338.1"/>
    <property type="molecule type" value="Genomic_DNA"/>
</dbReference>
<evidence type="ECO:0000256" key="4">
    <source>
        <dbReference type="ARBA" id="ARBA00022989"/>
    </source>
</evidence>
<dbReference type="GO" id="GO:0016020">
    <property type="term" value="C:membrane"/>
    <property type="evidence" value="ECO:0007669"/>
    <property type="project" value="UniProtKB-SubCell"/>
</dbReference>
<dbReference type="AlphaFoldDB" id="A0A841AH19"/>
<feature type="transmembrane region" description="Helical" evidence="6">
    <location>
        <begin position="143"/>
        <end position="165"/>
    </location>
</feature>
<keyword evidence="5 6" id="KW-0472">Membrane</keyword>
<evidence type="ECO:0000256" key="6">
    <source>
        <dbReference type="SAM" id="Phobius"/>
    </source>
</evidence>
<dbReference type="RefSeq" id="WP_184325683.1">
    <property type="nucleotide sequence ID" value="NZ_JACHLZ010000001.1"/>
</dbReference>
<protein>
    <submittedName>
        <fullName evidence="7">PiT family inorganic phosphate transporter</fullName>
    </submittedName>
</protein>